<dbReference type="GO" id="GO:0016757">
    <property type="term" value="F:glycosyltransferase activity"/>
    <property type="evidence" value="ECO:0007669"/>
    <property type="project" value="TreeGrafter"/>
</dbReference>
<keyword evidence="3" id="KW-1185">Reference proteome</keyword>
<dbReference type="eggNOG" id="COG0438">
    <property type="taxonomic scope" value="Bacteria"/>
</dbReference>
<dbReference type="Proteomes" id="UP000014975">
    <property type="component" value="Unassembled WGS sequence"/>
</dbReference>
<organism evidence="2 3">
    <name type="scientific">Alkalidesulfovibrio alkalitolerans DSM 16529</name>
    <dbReference type="NCBI Taxonomy" id="1121439"/>
    <lineage>
        <taxon>Bacteria</taxon>
        <taxon>Pseudomonadati</taxon>
        <taxon>Thermodesulfobacteriota</taxon>
        <taxon>Desulfovibrionia</taxon>
        <taxon>Desulfovibrionales</taxon>
        <taxon>Desulfovibrionaceae</taxon>
        <taxon>Alkalidesulfovibrio</taxon>
    </lineage>
</organism>
<dbReference type="Pfam" id="PF13692">
    <property type="entry name" value="Glyco_trans_1_4"/>
    <property type="match status" value="1"/>
</dbReference>
<evidence type="ECO:0000313" key="3">
    <source>
        <dbReference type="Proteomes" id="UP000014975"/>
    </source>
</evidence>
<gene>
    <name evidence="2" type="ORF">dsat_1126</name>
</gene>
<reference evidence="2 3" key="1">
    <citation type="journal article" date="2013" name="Genome Announc.">
        <title>Draft genome sequences for three mercury-methylating, sulfate-reducing bacteria.</title>
        <authorList>
            <person name="Brown S.D."/>
            <person name="Hurt R.A.Jr."/>
            <person name="Gilmour C.C."/>
            <person name="Elias D.A."/>
        </authorList>
    </citation>
    <scope>NUCLEOTIDE SEQUENCE [LARGE SCALE GENOMIC DNA]</scope>
    <source>
        <strain evidence="2 3">DSM 16529</strain>
    </source>
</reference>
<dbReference type="CDD" id="cd03801">
    <property type="entry name" value="GT4_PimA-like"/>
    <property type="match status" value="1"/>
</dbReference>
<comment type="caution">
    <text evidence="2">The sequence shown here is derived from an EMBL/GenBank/DDBJ whole genome shotgun (WGS) entry which is preliminary data.</text>
</comment>
<dbReference type="STRING" id="1121439.dsat_1126"/>
<feature type="domain" description="Glycosyltransferase subfamily 4-like N-terminal" evidence="1">
    <location>
        <begin position="13"/>
        <end position="163"/>
    </location>
</feature>
<dbReference type="SUPFAM" id="SSF53756">
    <property type="entry name" value="UDP-Glycosyltransferase/glycogen phosphorylase"/>
    <property type="match status" value="1"/>
</dbReference>
<dbReference type="Pfam" id="PF13439">
    <property type="entry name" value="Glyco_transf_4"/>
    <property type="match status" value="1"/>
</dbReference>
<dbReference type="RefSeq" id="WP_020887823.1">
    <property type="nucleotide sequence ID" value="NZ_ATHI01000030.1"/>
</dbReference>
<dbReference type="PANTHER" id="PTHR12526">
    <property type="entry name" value="GLYCOSYLTRANSFERASE"/>
    <property type="match status" value="1"/>
</dbReference>
<dbReference type="EMBL" id="ATHI01000030">
    <property type="protein sequence ID" value="EPR30999.1"/>
    <property type="molecule type" value="Genomic_DNA"/>
</dbReference>
<dbReference type="OrthoDB" id="9765330at2"/>
<name>S7UAM7_9BACT</name>
<dbReference type="Gene3D" id="3.40.50.2000">
    <property type="entry name" value="Glycogen Phosphorylase B"/>
    <property type="match status" value="2"/>
</dbReference>
<evidence type="ECO:0000313" key="2">
    <source>
        <dbReference type="EMBL" id="EPR30999.1"/>
    </source>
</evidence>
<protein>
    <submittedName>
        <fullName evidence="2">Glycosyl transferase group 1</fullName>
    </submittedName>
</protein>
<dbReference type="AlphaFoldDB" id="S7UAM7"/>
<accession>S7UAM7</accession>
<sequence>MRVIYLTSSESLSGGSRQALYLAQGLAGRGHETFLLTPAVSSLPDQEAGGEAAFRAVALPAKRGCWRAAVEQLLPAHDTPFVLHAFHNKACKLASWWGLRWRLAKRRAVVVLNRGVCYRPGNPLPWWSPGVDAVSVNSRACADVLARIGAPRAKLRVIYNGVPEGRVRAGREPLAVRAELGIAPDALVIGSITGDKPVKGVEQLVRAAALAKTKGLSARLVLVGTNPAKWGPLARELNVADLFAFIPRTPHVADYLGVFDAFVISSLSESLPNTLLEACLAGLPVLSTAVGGIPELIEGRGILVPPGDASALAEGLLRLERDHEARARFAAASRELSATFTIERKVDEVEALYRELLARRGFSAD</sequence>
<dbReference type="PATRIC" id="fig|1121439.3.peg.2504"/>
<dbReference type="InterPro" id="IPR028098">
    <property type="entry name" value="Glyco_trans_4-like_N"/>
</dbReference>
<proteinExistence type="predicted"/>
<evidence type="ECO:0000259" key="1">
    <source>
        <dbReference type="Pfam" id="PF13439"/>
    </source>
</evidence>
<dbReference type="PANTHER" id="PTHR12526:SF636">
    <property type="entry name" value="BLL3647 PROTEIN"/>
    <property type="match status" value="1"/>
</dbReference>
<keyword evidence="2" id="KW-0808">Transferase</keyword>